<dbReference type="InterPro" id="IPR011051">
    <property type="entry name" value="RmlC_Cupin_sf"/>
</dbReference>
<accession>A0A9X3DET7</accession>
<organism evidence="2 3">
    <name type="scientific">Pedobacter agri</name>
    <dbReference type="NCBI Taxonomy" id="454586"/>
    <lineage>
        <taxon>Bacteria</taxon>
        <taxon>Pseudomonadati</taxon>
        <taxon>Bacteroidota</taxon>
        <taxon>Sphingobacteriia</taxon>
        <taxon>Sphingobacteriales</taxon>
        <taxon>Sphingobacteriaceae</taxon>
        <taxon>Pedobacter</taxon>
    </lineage>
</organism>
<dbReference type="SUPFAM" id="SSF51182">
    <property type="entry name" value="RmlC-like cupins"/>
    <property type="match status" value="1"/>
</dbReference>
<dbReference type="EMBL" id="JAPJUH010000004">
    <property type="protein sequence ID" value="MCX3265801.1"/>
    <property type="molecule type" value="Genomic_DNA"/>
</dbReference>
<dbReference type="InterPro" id="IPR012093">
    <property type="entry name" value="Pirin"/>
</dbReference>
<sequence length="229" mass="25737">MSPTPGKIFLADQRGLTESNTLRRYSTFNFEKYHDEHRAPSGTLFVCNDESIAAGKLIFFLSKEDSYQIFFPITGGLDIVQGGKEFAVDTGQVQILNLGKGEVLEISNPYPNDVINYIQIGLTTDLFLLRASEMLFKFDFDQNKNQLIEIVSTPKLSFKLSAGIFDARVEATYTLNNPDQKLFCLVIDGAFEIEGRLMHARDGLALWDVEKVELEALSNNAIVLVLEHF</sequence>
<dbReference type="InterPro" id="IPR014710">
    <property type="entry name" value="RmlC-like_jellyroll"/>
</dbReference>
<name>A0A9X3DET7_9SPHI</name>
<dbReference type="PANTHER" id="PTHR43212">
    <property type="entry name" value="QUERCETIN 2,3-DIOXYGENASE"/>
    <property type="match status" value="1"/>
</dbReference>
<evidence type="ECO:0000259" key="1">
    <source>
        <dbReference type="Pfam" id="PF17954"/>
    </source>
</evidence>
<dbReference type="Proteomes" id="UP001142592">
    <property type="component" value="Unassembled WGS sequence"/>
</dbReference>
<dbReference type="PANTHER" id="PTHR43212:SF3">
    <property type="entry name" value="QUERCETIN 2,3-DIOXYGENASE"/>
    <property type="match status" value="1"/>
</dbReference>
<comment type="caution">
    <text evidence="2">The sequence shown here is derived from an EMBL/GenBank/DDBJ whole genome shotgun (WGS) entry which is preliminary data.</text>
</comment>
<evidence type="ECO:0000313" key="2">
    <source>
        <dbReference type="EMBL" id="MCX3265801.1"/>
    </source>
</evidence>
<dbReference type="AlphaFoldDB" id="A0A9X3DET7"/>
<feature type="domain" description="Quercetin 2,3-dioxygenase C-terminal cupin" evidence="1">
    <location>
        <begin position="159"/>
        <end position="226"/>
    </location>
</feature>
<proteinExistence type="predicted"/>
<dbReference type="Pfam" id="PF17954">
    <property type="entry name" value="Pirin_C_2"/>
    <property type="match status" value="1"/>
</dbReference>
<reference evidence="2" key="1">
    <citation type="submission" date="2022-11" db="EMBL/GenBank/DDBJ databases">
        <authorList>
            <person name="Graham C."/>
            <person name="Newman J.D."/>
        </authorList>
    </citation>
    <scope>NUCLEOTIDE SEQUENCE</scope>
    <source>
        <strain evidence="2">DSM 19486</strain>
    </source>
</reference>
<protein>
    <recommendedName>
        <fullName evidence="1">Quercetin 2,3-dioxygenase C-terminal cupin domain-containing protein</fullName>
    </recommendedName>
</protein>
<dbReference type="Gene3D" id="2.60.120.10">
    <property type="entry name" value="Jelly Rolls"/>
    <property type="match status" value="2"/>
</dbReference>
<dbReference type="RefSeq" id="WP_010599070.1">
    <property type="nucleotide sequence ID" value="NZ_JAPJUH010000004.1"/>
</dbReference>
<gene>
    <name evidence="2" type="ORF">OQZ29_13670</name>
</gene>
<dbReference type="InterPro" id="IPR041602">
    <property type="entry name" value="Quercetinase_C"/>
</dbReference>
<keyword evidence="3" id="KW-1185">Reference proteome</keyword>
<evidence type="ECO:0000313" key="3">
    <source>
        <dbReference type="Proteomes" id="UP001142592"/>
    </source>
</evidence>